<dbReference type="SUPFAM" id="SSF52440">
    <property type="entry name" value="PreATP-grasp domain"/>
    <property type="match status" value="1"/>
</dbReference>
<evidence type="ECO:0000256" key="3">
    <source>
        <dbReference type="ARBA" id="ARBA00022490"/>
    </source>
</evidence>
<evidence type="ECO:0000256" key="1">
    <source>
        <dbReference type="ARBA" id="ARBA00004496"/>
    </source>
</evidence>
<keyword evidence="7" id="KW-0133">Cell shape</keyword>
<comment type="caution">
    <text evidence="12">The sequence shown here is derived from an EMBL/GenBank/DDBJ whole genome shotgun (WGS) entry which is preliminary data.</text>
</comment>
<dbReference type="PROSITE" id="PS50975">
    <property type="entry name" value="ATP_GRASP"/>
    <property type="match status" value="1"/>
</dbReference>
<keyword evidence="5 10" id="KW-0547">Nucleotide-binding</keyword>
<proteinExistence type="inferred from homology"/>
<keyword evidence="13" id="KW-1185">Reference proteome</keyword>
<dbReference type="EMBL" id="JBHRWK010000110">
    <property type="protein sequence ID" value="MFC3456044.1"/>
    <property type="molecule type" value="Genomic_DNA"/>
</dbReference>
<evidence type="ECO:0000256" key="5">
    <source>
        <dbReference type="ARBA" id="ARBA00022741"/>
    </source>
</evidence>
<dbReference type="Pfam" id="PF01820">
    <property type="entry name" value="Dala_Dala_lig_N"/>
    <property type="match status" value="1"/>
</dbReference>
<evidence type="ECO:0000256" key="9">
    <source>
        <dbReference type="ARBA" id="ARBA00023316"/>
    </source>
</evidence>
<keyword evidence="3" id="KW-0963">Cytoplasm</keyword>
<keyword evidence="6 10" id="KW-0067">ATP-binding</keyword>
<dbReference type="InterPro" id="IPR016185">
    <property type="entry name" value="PreATP-grasp_dom_sf"/>
</dbReference>
<comment type="similarity">
    <text evidence="2">Belongs to the D-alanine--D-alanine ligase family.</text>
</comment>
<dbReference type="Gene3D" id="3.30.1490.20">
    <property type="entry name" value="ATP-grasp fold, A domain"/>
    <property type="match status" value="1"/>
</dbReference>
<dbReference type="PANTHER" id="PTHR23132:SF23">
    <property type="entry name" value="D-ALANINE--D-ALANINE LIGASE B"/>
    <property type="match status" value="1"/>
</dbReference>
<dbReference type="Proteomes" id="UP001595645">
    <property type="component" value="Unassembled WGS sequence"/>
</dbReference>
<accession>A0ABV7PDF5</accession>
<dbReference type="Pfam" id="PF07478">
    <property type="entry name" value="Dala_Dala_lig_C"/>
    <property type="match status" value="1"/>
</dbReference>
<evidence type="ECO:0000313" key="13">
    <source>
        <dbReference type="Proteomes" id="UP001595645"/>
    </source>
</evidence>
<evidence type="ECO:0000256" key="6">
    <source>
        <dbReference type="ARBA" id="ARBA00022840"/>
    </source>
</evidence>
<keyword evidence="4" id="KW-0436">Ligase</keyword>
<protein>
    <submittedName>
        <fullName evidence="12">ATP-grasp domain-containing protein</fullName>
    </submittedName>
</protein>
<dbReference type="InterPro" id="IPR011127">
    <property type="entry name" value="Dala_Dala_lig_N"/>
</dbReference>
<evidence type="ECO:0000256" key="10">
    <source>
        <dbReference type="PROSITE-ProRule" id="PRU00409"/>
    </source>
</evidence>
<dbReference type="InterPro" id="IPR011761">
    <property type="entry name" value="ATP-grasp"/>
</dbReference>
<keyword evidence="9" id="KW-0961">Cell wall biogenesis/degradation</keyword>
<reference evidence="13" key="1">
    <citation type="journal article" date="2019" name="Int. J. Syst. Evol. Microbiol.">
        <title>The Global Catalogue of Microorganisms (GCM) 10K type strain sequencing project: providing services to taxonomists for standard genome sequencing and annotation.</title>
        <authorList>
            <consortium name="The Broad Institute Genomics Platform"/>
            <consortium name="The Broad Institute Genome Sequencing Center for Infectious Disease"/>
            <person name="Wu L."/>
            <person name="Ma J."/>
        </authorList>
    </citation>
    <scope>NUCLEOTIDE SEQUENCE [LARGE SCALE GENOMIC DNA]</scope>
    <source>
        <strain evidence="13">CGMCC 4.7676</strain>
    </source>
</reference>
<gene>
    <name evidence="12" type="ORF">ACFOSH_42000</name>
</gene>
<dbReference type="InterPro" id="IPR011095">
    <property type="entry name" value="Dala_Dala_lig_C"/>
</dbReference>
<organism evidence="12 13">
    <name type="scientific">Amycolatopsis speibonae</name>
    <dbReference type="NCBI Taxonomy" id="1450224"/>
    <lineage>
        <taxon>Bacteria</taxon>
        <taxon>Bacillati</taxon>
        <taxon>Actinomycetota</taxon>
        <taxon>Actinomycetes</taxon>
        <taxon>Pseudonocardiales</taxon>
        <taxon>Pseudonocardiaceae</taxon>
        <taxon>Amycolatopsis</taxon>
    </lineage>
</organism>
<dbReference type="PANTHER" id="PTHR23132">
    <property type="entry name" value="D-ALANINE--D-ALANINE LIGASE"/>
    <property type="match status" value="1"/>
</dbReference>
<name>A0ABV7PDF5_9PSEU</name>
<dbReference type="Gene3D" id="3.40.50.20">
    <property type="match status" value="1"/>
</dbReference>
<evidence type="ECO:0000256" key="8">
    <source>
        <dbReference type="ARBA" id="ARBA00022984"/>
    </source>
</evidence>
<evidence type="ECO:0000256" key="4">
    <source>
        <dbReference type="ARBA" id="ARBA00022598"/>
    </source>
</evidence>
<dbReference type="RefSeq" id="WP_378247040.1">
    <property type="nucleotide sequence ID" value="NZ_JBHRWK010000110.1"/>
</dbReference>
<comment type="subcellular location">
    <subcellularLocation>
        <location evidence="1">Cytoplasm</location>
    </subcellularLocation>
</comment>
<evidence type="ECO:0000256" key="7">
    <source>
        <dbReference type="ARBA" id="ARBA00022960"/>
    </source>
</evidence>
<feature type="domain" description="ATP-grasp" evidence="11">
    <location>
        <begin position="133"/>
        <end position="334"/>
    </location>
</feature>
<dbReference type="PROSITE" id="PS00844">
    <property type="entry name" value="DALA_DALA_LIGASE_2"/>
    <property type="match status" value="1"/>
</dbReference>
<evidence type="ECO:0000259" key="11">
    <source>
        <dbReference type="PROSITE" id="PS50975"/>
    </source>
</evidence>
<dbReference type="InterPro" id="IPR013815">
    <property type="entry name" value="ATP_grasp_subdomain_1"/>
</dbReference>
<dbReference type="Gene3D" id="3.30.470.20">
    <property type="entry name" value="ATP-grasp fold, B domain"/>
    <property type="match status" value="1"/>
</dbReference>
<dbReference type="SUPFAM" id="SSF56059">
    <property type="entry name" value="Glutathione synthetase ATP-binding domain-like"/>
    <property type="match status" value="1"/>
</dbReference>
<keyword evidence="8" id="KW-0573">Peptidoglycan synthesis</keyword>
<evidence type="ECO:0000256" key="2">
    <source>
        <dbReference type="ARBA" id="ARBA00010871"/>
    </source>
</evidence>
<evidence type="ECO:0000313" key="12">
    <source>
        <dbReference type="EMBL" id="MFC3456044.1"/>
    </source>
</evidence>
<sequence length="352" mass="37974">MSEALVLLIGGRSTEHDASLQSYRHVVTEVLGAPDRFTLTAVVHVDRDDGARVLTGPRWPVDEADIVAWPTVPVIAAAEFLRATDAFVFSLLHGTEGEDGCWQGVAEVFDIRGSFGSVLGAALGMDKYLQAAVARTTVPGLLTPRTEIIRRSEVADGVDRALASFTEADVVVKPNRMGASLLTEHLVDWDVADLSKAVSSVHEFDPDALVQQFISGTEVSCGVVVENGEPVALPVLAINTTGGFFGHTQKHRHGLAEIARDTSSAAKEIQRISVRLFDQLRISGWGRFDFILADGRPHFLEVNTIPGLMSGSLFPRMLRESGRTVVGLIESCVRAADASGPAVKRLDYVIEH</sequence>
<dbReference type="InterPro" id="IPR000291">
    <property type="entry name" value="D-Ala_lig_Van_CS"/>
</dbReference>